<sequence length="264" mass="30487">MQKVTIITISFNCREEIETTIKSVLAQTYQNIEYLVIDGASNDGTVDIIQKYSDKIDTWVSEKDEGIYDAMNKGVKMATGDWILFMNAGDWFAADDAVEKIFSQDMSGFGLVYGDHEVVYDKLTKVKKALPVEDLWKGMIFSHQALFTKTQLLLDHPFEGKRWKRCADFHFIYNRWKDGVKFHHIPIHIACFRSGGLSDIQAVQAKEETWAIVKERDDRSEVDEHYKKLISYEKKVTAIRKKLPPSAFEYLMKLKNLIAGKNTR</sequence>
<reference evidence="2 3" key="1">
    <citation type="submission" date="2018-03" db="EMBL/GenBank/DDBJ databases">
        <title>Genomic Encyclopedia of Archaeal and Bacterial Type Strains, Phase II (KMG-II): from individual species to whole genera.</title>
        <authorList>
            <person name="Goeker M."/>
        </authorList>
    </citation>
    <scope>NUCLEOTIDE SEQUENCE [LARGE SCALE GENOMIC DNA]</scope>
    <source>
        <strain evidence="2 3">DSM 28229</strain>
    </source>
</reference>
<evidence type="ECO:0000313" key="2">
    <source>
        <dbReference type="EMBL" id="PWJ45053.1"/>
    </source>
</evidence>
<protein>
    <submittedName>
        <fullName evidence="2">Glycosyl transferase family 2</fullName>
    </submittedName>
</protein>
<evidence type="ECO:0000259" key="1">
    <source>
        <dbReference type="Pfam" id="PF00535"/>
    </source>
</evidence>
<evidence type="ECO:0000313" key="3">
    <source>
        <dbReference type="Proteomes" id="UP000245535"/>
    </source>
</evidence>
<dbReference type="EMBL" id="QGDO01000001">
    <property type="protein sequence ID" value="PWJ45053.1"/>
    <property type="molecule type" value="Genomic_DNA"/>
</dbReference>
<dbReference type="Pfam" id="PF00535">
    <property type="entry name" value="Glycos_transf_2"/>
    <property type="match status" value="1"/>
</dbReference>
<feature type="domain" description="Glycosyltransferase 2-like" evidence="1">
    <location>
        <begin position="5"/>
        <end position="136"/>
    </location>
</feature>
<dbReference type="Proteomes" id="UP000245535">
    <property type="component" value="Unassembled WGS sequence"/>
</dbReference>
<comment type="caution">
    <text evidence="2">The sequence shown here is derived from an EMBL/GenBank/DDBJ whole genome shotgun (WGS) entry which is preliminary data.</text>
</comment>
<dbReference type="InterPro" id="IPR001173">
    <property type="entry name" value="Glyco_trans_2-like"/>
</dbReference>
<dbReference type="Gene3D" id="3.90.550.10">
    <property type="entry name" value="Spore Coat Polysaccharide Biosynthesis Protein SpsA, Chain A"/>
    <property type="match status" value="1"/>
</dbReference>
<dbReference type="RefSeq" id="WP_109616508.1">
    <property type="nucleotide sequence ID" value="NZ_QGDO01000001.1"/>
</dbReference>
<keyword evidence="3" id="KW-1185">Reference proteome</keyword>
<dbReference type="OrthoDB" id="9788101at2"/>
<organism evidence="2 3">
    <name type="scientific">Sediminitomix flava</name>
    <dbReference type="NCBI Taxonomy" id="379075"/>
    <lineage>
        <taxon>Bacteria</taxon>
        <taxon>Pseudomonadati</taxon>
        <taxon>Bacteroidota</taxon>
        <taxon>Cytophagia</taxon>
        <taxon>Cytophagales</taxon>
        <taxon>Flammeovirgaceae</taxon>
        <taxon>Sediminitomix</taxon>
    </lineage>
</organism>
<accession>A0A315ZIL1</accession>
<dbReference type="InterPro" id="IPR029044">
    <property type="entry name" value="Nucleotide-diphossugar_trans"/>
</dbReference>
<dbReference type="AlphaFoldDB" id="A0A315ZIL1"/>
<keyword evidence="2" id="KW-0808">Transferase</keyword>
<dbReference type="CDD" id="cd06433">
    <property type="entry name" value="GT_2_WfgS_like"/>
    <property type="match status" value="1"/>
</dbReference>
<dbReference type="GO" id="GO:0016758">
    <property type="term" value="F:hexosyltransferase activity"/>
    <property type="evidence" value="ECO:0007669"/>
    <property type="project" value="UniProtKB-ARBA"/>
</dbReference>
<dbReference type="SUPFAM" id="SSF53448">
    <property type="entry name" value="Nucleotide-diphospho-sugar transferases"/>
    <property type="match status" value="1"/>
</dbReference>
<proteinExistence type="predicted"/>
<name>A0A315ZIL1_SEDFL</name>
<gene>
    <name evidence="2" type="ORF">BC781_1011456</name>
</gene>
<dbReference type="PANTHER" id="PTHR22916:SF67">
    <property type="entry name" value="COLANIC ACID BIOSYNTHESIS GLYCOSYL TRANSFERASE WCAE-RELATED"/>
    <property type="match status" value="1"/>
</dbReference>
<dbReference type="PANTHER" id="PTHR22916">
    <property type="entry name" value="GLYCOSYLTRANSFERASE"/>
    <property type="match status" value="1"/>
</dbReference>